<evidence type="ECO:0000313" key="2">
    <source>
        <dbReference type="Proteomes" id="UP000433577"/>
    </source>
</evidence>
<organism evidence="1 2">
    <name type="scientific">Paraburkholderia acidisoli</name>
    <dbReference type="NCBI Taxonomy" id="2571748"/>
    <lineage>
        <taxon>Bacteria</taxon>
        <taxon>Pseudomonadati</taxon>
        <taxon>Pseudomonadota</taxon>
        <taxon>Betaproteobacteria</taxon>
        <taxon>Burkholderiales</taxon>
        <taxon>Burkholderiaceae</taxon>
        <taxon>Paraburkholderia</taxon>
    </lineage>
</organism>
<reference evidence="1 2" key="1">
    <citation type="submission" date="2019-12" db="EMBL/GenBank/DDBJ databases">
        <title>Paraburkholderia acidiphila 7Q-K02 sp. nov and Paraburkholderia acidisoli DHF22 sp. nov., two strains isolated from forest soil.</title>
        <authorList>
            <person name="Gao Z."/>
            <person name="Qiu L."/>
        </authorList>
    </citation>
    <scope>NUCLEOTIDE SEQUENCE [LARGE SCALE GENOMIC DNA]</scope>
    <source>
        <strain evidence="1 2">DHF22</strain>
    </source>
</reference>
<dbReference type="OrthoDB" id="9010139at2"/>
<sequence length="105" mass="11084">MTTNDEMLLRSMTALVSAHSKAISRFGANVVVMTKFLEAVLPQLSGAQIERTVQAFRAQIGEAMAVADADAGVLPGEYRATLIEQSNVLLNRLGGNAPPASTSSH</sequence>
<name>A0A7Z2JJY6_9BURK</name>
<keyword evidence="2" id="KW-1185">Reference proteome</keyword>
<gene>
    <name evidence="1" type="ORF">FAZ98_34015</name>
</gene>
<dbReference type="Proteomes" id="UP000433577">
    <property type="component" value="Chromosome 4"/>
</dbReference>
<dbReference type="EMBL" id="CP046916">
    <property type="protein sequence ID" value="QGZ66758.1"/>
    <property type="molecule type" value="Genomic_DNA"/>
</dbReference>
<dbReference type="RefSeq" id="WP_158958407.1">
    <property type="nucleotide sequence ID" value="NZ_CP046916.1"/>
</dbReference>
<accession>A0A7Z2JJY6</accession>
<proteinExistence type="predicted"/>
<protein>
    <submittedName>
        <fullName evidence="1">Uncharacterized protein</fullName>
    </submittedName>
</protein>
<dbReference type="KEGG" id="pacs:FAZ98_34015"/>
<evidence type="ECO:0000313" key="1">
    <source>
        <dbReference type="EMBL" id="QGZ66758.1"/>
    </source>
</evidence>
<dbReference type="AlphaFoldDB" id="A0A7Z2JJY6"/>